<keyword evidence="6" id="KW-0406">Ion transport</keyword>
<dbReference type="PANTHER" id="PTHR43607">
    <property type="entry name" value="V-TYPE PROTON ATPASE CATALYTIC SUBUNIT A"/>
    <property type="match status" value="1"/>
</dbReference>
<dbReference type="AlphaFoldDB" id="A0A433QME2"/>
<reference evidence="8 9" key="1">
    <citation type="journal article" date="2018" name="New Phytol.">
        <title>Phylogenomics of Endogonaceae and evolution of mycorrhizas within Mucoromycota.</title>
        <authorList>
            <person name="Chang Y."/>
            <person name="Desiro A."/>
            <person name="Na H."/>
            <person name="Sandor L."/>
            <person name="Lipzen A."/>
            <person name="Clum A."/>
            <person name="Barry K."/>
            <person name="Grigoriev I.V."/>
            <person name="Martin F.M."/>
            <person name="Stajich J.E."/>
            <person name="Smith M.E."/>
            <person name="Bonito G."/>
            <person name="Spatafora J.W."/>
        </authorList>
    </citation>
    <scope>NUCLEOTIDE SEQUENCE [LARGE SCALE GENOMIC DNA]</scope>
    <source>
        <strain evidence="8 9">AD002</strain>
    </source>
</reference>
<dbReference type="Gene3D" id="1.10.1140.10">
    <property type="entry name" value="Bovine Mitochondrial F1-atpase, Atp Synthase Beta Chain, Chain D, domain 3"/>
    <property type="match status" value="1"/>
</dbReference>
<gene>
    <name evidence="8" type="ORF">BC938DRAFT_478760</name>
</gene>
<keyword evidence="9" id="KW-1185">Reference proteome</keyword>
<dbReference type="Proteomes" id="UP000274822">
    <property type="component" value="Unassembled WGS sequence"/>
</dbReference>
<keyword evidence="2" id="KW-0813">Transport</keyword>
<evidence type="ECO:0000256" key="6">
    <source>
        <dbReference type="ARBA" id="ARBA00023065"/>
    </source>
</evidence>
<sequence length="132" mass="15310">MKVLEPYYEANDPEFSSLRDRCKEILQLEEELSEISGIGEKEKIALEVARIIKDDFLQQNGYSAYDRYCPFYKTTWMLRNMIGFYDHAVHLVEVTSGQITWAKIRDSMSDIIYKLSSMKFEVGIVEGLGFCA</sequence>
<accession>A0A433QME2</accession>
<evidence type="ECO:0000259" key="7">
    <source>
        <dbReference type="Pfam" id="PF22919"/>
    </source>
</evidence>
<comment type="similarity">
    <text evidence="1">Belongs to the ATPase alpha/beta chains family.</text>
</comment>
<evidence type="ECO:0000256" key="5">
    <source>
        <dbReference type="ARBA" id="ARBA00022967"/>
    </source>
</evidence>
<feature type="domain" description="ATP synthase A/B type C-terminal" evidence="7">
    <location>
        <begin position="5"/>
        <end position="93"/>
    </location>
</feature>
<dbReference type="GO" id="GO:0005524">
    <property type="term" value="F:ATP binding"/>
    <property type="evidence" value="ECO:0007669"/>
    <property type="project" value="UniProtKB-KW"/>
</dbReference>
<dbReference type="PANTHER" id="PTHR43607:SF1">
    <property type="entry name" value="H(+)-TRANSPORTING TWO-SECTOR ATPASE"/>
    <property type="match status" value="1"/>
</dbReference>
<name>A0A433QME2_9FUNG</name>
<keyword evidence="5" id="KW-1278">Translocase</keyword>
<evidence type="ECO:0000313" key="8">
    <source>
        <dbReference type="EMBL" id="RUS30928.1"/>
    </source>
</evidence>
<dbReference type="SUPFAM" id="SSF47917">
    <property type="entry name" value="C-terminal domain of alpha and beta subunits of F1 ATP synthase"/>
    <property type="match status" value="1"/>
</dbReference>
<dbReference type="InterPro" id="IPR024034">
    <property type="entry name" value="ATPase_F1/V1_b/a_C"/>
</dbReference>
<organism evidence="8 9">
    <name type="scientific">Jimgerdemannia flammicorona</name>
    <dbReference type="NCBI Taxonomy" id="994334"/>
    <lineage>
        <taxon>Eukaryota</taxon>
        <taxon>Fungi</taxon>
        <taxon>Fungi incertae sedis</taxon>
        <taxon>Mucoromycota</taxon>
        <taxon>Mucoromycotina</taxon>
        <taxon>Endogonomycetes</taxon>
        <taxon>Endogonales</taxon>
        <taxon>Endogonaceae</taxon>
        <taxon>Jimgerdemannia</taxon>
    </lineage>
</organism>
<dbReference type="InterPro" id="IPR055190">
    <property type="entry name" value="ATP-synt_VA_C"/>
</dbReference>
<dbReference type="FunFam" id="1.10.1140.10:FF:000002">
    <property type="entry name" value="V-type proton ATPase catalytic subunit A"/>
    <property type="match status" value="1"/>
</dbReference>
<evidence type="ECO:0000256" key="2">
    <source>
        <dbReference type="ARBA" id="ARBA00022448"/>
    </source>
</evidence>
<proteinExistence type="inferred from homology"/>
<evidence type="ECO:0000256" key="4">
    <source>
        <dbReference type="ARBA" id="ARBA00022840"/>
    </source>
</evidence>
<dbReference type="CDD" id="cd18111">
    <property type="entry name" value="ATP-synt_V_A-type_alpha_C"/>
    <property type="match status" value="1"/>
</dbReference>
<dbReference type="GO" id="GO:0000329">
    <property type="term" value="C:fungal-type vacuole membrane"/>
    <property type="evidence" value="ECO:0007669"/>
    <property type="project" value="TreeGrafter"/>
</dbReference>
<dbReference type="EMBL" id="RBNJ01003433">
    <property type="protein sequence ID" value="RUS30928.1"/>
    <property type="molecule type" value="Genomic_DNA"/>
</dbReference>
<keyword evidence="3" id="KW-0547">Nucleotide-binding</keyword>
<evidence type="ECO:0000256" key="1">
    <source>
        <dbReference type="ARBA" id="ARBA00008936"/>
    </source>
</evidence>
<dbReference type="GO" id="GO:0046961">
    <property type="term" value="F:proton-transporting ATPase activity, rotational mechanism"/>
    <property type="evidence" value="ECO:0007669"/>
    <property type="project" value="InterPro"/>
</dbReference>
<dbReference type="Pfam" id="PF22919">
    <property type="entry name" value="ATP-synt_VA_C"/>
    <property type="match status" value="1"/>
</dbReference>
<comment type="caution">
    <text evidence="8">The sequence shown here is derived from an EMBL/GenBank/DDBJ whole genome shotgun (WGS) entry which is preliminary data.</text>
</comment>
<protein>
    <submittedName>
        <fullName evidence="8">F1/V1/A1 complex, alpha/beta subunit of ATPase</fullName>
    </submittedName>
</protein>
<keyword evidence="4" id="KW-0067">ATP-binding</keyword>
<dbReference type="InterPro" id="IPR022878">
    <property type="entry name" value="V-ATPase_asu"/>
</dbReference>
<dbReference type="GO" id="GO:0046034">
    <property type="term" value="P:ATP metabolic process"/>
    <property type="evidence" value="ECO:0007669"/>
    <property type="project" value="InterPro"/>
</dbReference>
<evidence type="ECO:0000313" key="9">
    <source>
        <dbReference type="Proteomes" id="UP000274822"/>
    </source>
</evidence>
<evidence type="ECO:0000256" key="3">
    <source>
        <dbReference type="ARBA" id="ARBA00022741"/>
    </source>
</evidence>